<gene>
    <name evidence="2" type="ORF">VZT92_008528</name>
</gene>
<comment type="caution">
    <text evidence="2">The sequence shown here is derived from an EMBL/GenBank/DDBJ whole genome shotgun (WGS) entry which is preliminary data.</text>
</comment>
<protein>
    <submittedName>
        <fullName evidence="2">Uncharacterized protein</fullName>
    </submittedName>
</protein>
<evidence type="ECO:0000256" key="1">
    <source>
        <dbReference type="SAM" id="MobiDB-lite"/>
    </source>
</evidence>
<feature type="compositionally biased region" description="Basic and acidic residues" evidence="1">
    <location>
        <begin position="1"/>
        <end position="10"/>
    </location>
</feature>
<organism evidence="2 3">
    <name type="scientific">Zoarces viviparus</name>
    <name type="common">Viviparous eelpout</name>
    <name type="synonym">Blennius viviparus</name>
    <dbReference type="NCBI Taxonomy" id="48416"/>
    <lineage>
        <taxon>Eukaryota</taxon>
        <taxon>Metazoa</taxon>
        <taxon>Chordata</taxon>
        <taxon>Craniata</taxon>
        <taxon>Vertebrata</taxon>
        <taxon>Euteleostomi</taxon>
        <taxon>Actinopterygii</taxon>
        <taxon>Neopterygii</taxon>
        <taxon>Teleostei</taxon>
        <taxon>Neoteleostei</taxon>
        <taxon>Acanthomorphata</taxon>
        <taxon>Eupercaria</taxon>
        <taxon>Perciformes</taxon>
        <taxon>Cottioidei</taxon>
        <taxon>Zoarcales</taxon>
        <taxon>Zoarcidae</taxon>
        <taxon>Zoarcinae</taxon>
        <taxon>Zoarces</taxon>
    </lineage>
</organism>
<reference evidence="2 3" key="1">
    <citation type="journal article" date="2024" name="Genome Biol. Evol.">
        <title>Chromosome-level genome assembly of the viviparous eelpout Zoarces viviparus.</title>
        <authorList>
            <person name="Fuhrmann N."/>
            <person name="Brasseur M.V."/>
            <person name="Bakowski C.E."/>
            <person name="Podsiadlowski L."/>
            <person name="Prost S."/>
            <person name="Krehenwinkel H."/>
            <person name="Mayer C."/>
        </authorList>
    </citation>
    <scope>NUCLEOTIDE SEQUENCE [LARGE SCALE GENOMIC DNA]</scope>
    <source>
        <strain evidence="2">NO-MEL_2022_Ind0_liver</strain>
    </source>
</reference>
<dbReference type="EMBL" id="JBCEZU010000067">
    <property type="protein sequence ID" value="KAK9533409.1"/>
    <property type="molecule type" value="Genomic_DNA"/>
</dbReference>
<feature type="compositionally biased region" description="Basic and acidic residues" evidence="1">
    <location>
        <begin position="32"/>
        <end position="48"/>
    </location>
</feature>
<evidence type="ECO:0000313" key="2">
    <source>
        <dbReference type="EMBL" id="KAK9533409.1"/>
    </source>
</evidence>
<keyword evidence="3" id="KW-1185">Reference proteome</keyword>
<sequence length="82" mass="8988">MQLGDRKAERGYSQYPKPFGSAQLIFPGRRKTREEGRMGGEERKKDGDTVAAVPNTPPPHRPPLPLQPSSNPRHAGSEALAL</sequence>
<accession>A0AAW1FIF5</accession>
<proteinExistence type="predicted"/>
<feature type="compositionally biased region" description="Pro residues" evidence="1">
    <location>
        <begin position="55"/>
        <end position="66"/>
    </location>
</feature>
<evidence type="ECO:0000313" key="3">
    <source>
        <dbReference type="Proteomes" id="UP001488805"/>
    </source>
</evidence>
<name>A0AAW1FIF5_ZOAVI</name>
<dbReference type="AlphaFoldDB" id="A0AAW1FIF5"/>
<feature type="region of interest" description="Disordered" evidence="1">
    <location>
        <begin position="1"/>
        <end position="82"/>
    </location>
</feature>
<dbReference type="Proteomes" id="UP001488805">
    <property type="component" value="Unassembled WGS sequence"/>
</dbReference>